<reference evidence="2 3" key="1">
    <citation type="submission" date="2019-07" db="EMBL/GenBank/DDBJ databases">
        <title>Draft genome for Aliikangiella sp. M105.</title>
        <authorList>
            <person name="Wang G."/>
        </authorList>
    </citation>
    <scope>NUCLEOTIDE SEQUENCE [LARGE SCALE GENOMIC DNA]</scope>
    <source>
        <strain evidence="2 3">M105</strain>
    </source>
</reference>
<evidence type="ECO:0000313" key="3">
    <source>
        <dbReference type="Proteomes" id="UP000315439"/>
    </source>
</evidence>
<feature type="domain" description="Calcineurin-like phosphoesterase" evidence="1">
    <location>
        <begin position="1"/>
        <end position="217"/>
    </location>
</feature>
<name>A0A545U947_9GAMM</name>
<proteinExistence type="predicted"/>
<evidence type="ECO:0000313" key="2">
    <source>
        <dbReference type="EMBL" id="TQV85985.1"/>
    </source>
</evidence>
<dbReference type="PANTHER" id="PTHR36492">
    <property type="match status" value="1"/>
</dbReference>
<organism evidence="2 3">
    <name type="scientific">Aliikangiella coralliicola</name>
    <dbReference type="NCBI Taxonomy" id="2592383"/>
    <lineage>
        <taxon>Bacteria</taxon>
        <taxon>Pseudomonadati</taxon>
        <taxon>Pseudomonadota</taxon>
        <taxon>Gammaproteobacteria</taxon>
        <taxon>Oceanospirillales</taxon>
        <taxon>Pleioneaceae</taxon>
        <taxon>Aliikangiella</taxon>
    </lineage>
</organism>
<protein>
    <submittedName>
        <fullName evidence="2">Metallophosphoesterase</fullName>
    </submittedName>
</protein>
<dbReference type="Gene3D" id="3.60.21.10">
    <property type="match status" value="1"/>
</dbReference>
<dbReference type="InterPro" id="IPR029052">
    <property type="entry name" value="Metallo-depent_PP-like"/>
</dbReference>
<keyword evidence="3" id="KW-1185">Reference proteome</keyword>
<sequence length="252" mass="29276">MRVFVVSDIHVDYSENKQWLVDISNEDYVDDILIVAGDITDDLKLLDQCFRALTKKFLKVLFVPGNHELWVSRDTTSHSLEKFELITQVAADNDVGTQPYHNETLSIVPLLGWYDFSFAPLTEQLEKIWMDFRACVWPDNLRPADVTEYFVAKNEAYLQITNQTVISFSHFLPRIDLMPIYIPQAYRYVYPALGSVLLEKQIRKLKPDIHVYGHSHVNRRVTLEGIKYVNNAFGYPSEDSISIKNLLCIYEH</sequence>
<dbReference type="InterPro" id="IPR004843">
    <property type="entry name" value="Calcineurin-like_PHP"/>
</dbReference>
<dbReference type="RefSeq" id="WP_142932904.1">
    <property type="nucleotide sequence ID" value="NZ_ML660167.1"/>
</dbReference>
<dbReference type="Pfam" id="PF00149">
    <property type="entry name" value="Metallophos"/>
    <property type="match status" value="1"/>
</dbReference>
<evidence type="ECO:0000259" key="1">
    <source>
        <dbReference type="Pfam" id="PF00149"/>
    </source>
</evidence>
<gene>
    <name evidence="2" type="ORF">FLL46_18920</name>
</gene>
<dbReference type="CDD" id="cd00838">
    <property type="entry name" value="MPP_superfamily"/>
    <property type="match status" value="1"/>
</dbReference>
<dbReference type="OrthoDB" id="9013891at2"/>
<dbReference type="PANTHER" id="PTHR36492:SF2">
    <property type="entry name" value="[ACYL-CARRIER-PROTEIN] PHOSPHODIESTERASE PPTH"/>
    <property type="match status" value="1"/>
</dbReference>
<dbReference type="SUPFAM" id="SSF56300">
    <property type="entry name" value="Metallo-dependent phosphatases"/>
    <property type="match status" value="1"/>
</dbReference>
<dbReference type="GO" id="GO:0016787">
    <property type="term" value="F:hydrolase activity"/>
    <property type="evidence" value="ECO:0007669"/>
    <property type="project" value="InterPro"/>
</dbReference>
<dbReference type="InterPro" id="IPR052963">
    <property type="entry name" value="Pantetheine_PDE"/>
</dbReference>
<comment type="caution">
    <text evidence="2">The sequence shown here is derived from an EMBL/GenBank/DDBJ whole genome shotgun (WGS) entry which is preliminary data.</text>
</comment>
<dbReference type="EMBL" id="VIKS01000011">
    <property type="protein sequence ID" value="TQV85985.1"/>
    <property type="molecule type" value="Genomic_DNA"/>
</dbReference>
<accession>A0A545U947</accession>
<dbReference type="AlphaFoldDB" id="A0A545U947"/>
<dbReference type="Proteomes" id="UP000315439">
    <property type="component" value="Unassembled WGS sequence"/>
</dbReference>